<evidence type="ECO:0000313" key="7">
    <source>
        <dbReference type="Proteomes" id="UP000582837"/>
    </source>
</evidence>
<proteinExistence type="inferred from homology"/>
<organism evidence="6 7">
    <name type="scientific">Longimicrobium terrae</name>
    <dbReference type="NCBI Taxonomy" id="1639882"/>
    <lineage>
        <taxon>Bacteria</taxon>
        <taxon>Pseudomonadati</taxon>
        <taxon>Gemmatimonadota</taxon>
        <taxon>Longimicrobiia</taxon>
        <taxon>Longimicrobiales</taxon>
        <taxon>Longimicrobiaceae</taxon>
        <taxon>Longimicrobium</taxon>
    </lineage>
</organism>
<keyword evidence="4" id="KW-0802">TPR repeat</keyword>
<dbReference type="GO" id="GO:0005737">
    <property type="term" value="C:cytoplasm"/>
    <property type="evidence" value="ECO:0007669"/>
    <property type="project" value="UniProtKB-SubCell"/>
</dbReference>
<evidence type="ECO:0000256" key="4">
    <source>
        <dbReference type="ARBA" id="ARBA00022803"/>
    </source>
</evidence>
<accession>A0A841GWQ0</accession>
<evidence type="ECO:0000313" key="6">
    <source>
        <dbReference type="EMBL" id="MBB6069675.1"/>
    </source>
</evidence>
<sequence length="433" mass="47753">MTQRALRIGAALKAIPETDDLTHLREALLSESRADAPQWGSAGEYLTLDLRTLDPAALELRIDALADRVRRRVDQVMRHTLRALAALERGEAAEVARHLVAAGEVEEGERRLHEAQRFYERALEAGRKPRDRSAEGLALRRLGRVARALGQWEVSARRYADGYEVSMAQRDDLGAVVACQGLGNVHVDQSRWSEARGWYLRGVEHCPARRPTLEYVHLCLGLSVVERRLGDLDAAAEWLARAEESGAGLGDGVLGAVDHAWGRLHLTHGAEGEAESAFRRALGRELDPVLRVAVMVGLSEPLLRQGRAREAFAVAKDAEALAIHSRAVIKLPDVYRALGAAAEVDGAEAFLFYEQALEVCRDHGLPAFEAAATQHQYGMFEARRGEPETAVARLREAHRLYTELGAWMEADEVAKELGRMGAALDDNKREQTV</sequence>
<evidence type="ECO:0000256" key="3">
    <source>
        <dbReference type="ARBA" id="ARBA00022737"/>
    </source>
</evidence>
<gene>
    <name evidence="6" type="ORF">HNQ61_001292</name>
</gene>
<keyword evidence="7" id="KW-1185">Reference proteome</keyword>
<comment type="similarity">
    <text evidence="5">Belongs to the Rap family.</text>
</comment>
<dbReference type="AlphaFoldDB" id="A0A841GWQ0"/>
<dbReference type="RefSeq" id="WP_170036254.1">
    <property type="nucleotide sequence ID" value="NZ_JABDTL010000002.1"/>
</dbReference>
<dbReference type="SUPFAM" id="SSF48452">
    <property type="entry name" value="TPR-like"/>
    <property type="match status" value="2"/>
</dbReference>
<evidence type="ECO:0000256" key="1">
    <source>
        <dbReference type="ARBA" id="ARBA00004496"/>
    </source>
</evidence>
<reference evidence="6 7" key="1">
    <citation type="submission" date="2020-08" db="EMBL/GenBank/DDBJ databases">
        <title>Genomic Encyclopedia of Type Strains, Phase IV (KMG-IV): sequencing the most valuable type-strain genomes for metagenomic binning, comparative biology and taxonomic classification.</title>
        <authorList>
            <person name="Goeker M."/>
        </authorList>
    </citation>
    <scope>NUCLEOTIDE SEQUENCE [LARGE SCALE GENOMIC DNA]</scope>
    <source>
        <strain evidence="6 7">DSM 29007</strain>
    </source>
</reference>
<dbReference type="InterPro" id="IPR051476">
    <property type="entry name" value="Bac_ResReg_Asp_Phosphatase"/>
</dbReference>
<keyword evidence="2" id="KW-0963">Cytoplasm</keyword>
<comment type="subcellular location">
    <subcellularLocation>
        <location evidence="1">Cytoplasm</location>
    </subcellularLocation>
</comment>
<evidence type="ECO:0000256" key="2">
    <source>
        <dbReference type="ARBA" id="ARBA00022490"/>
    </source>
</evidence>
<evidence type="ECO:0000256" key="5">
    <source>
        <dbReference type="ARBA" id="ARBA00038253"/>
    </source>
</evidence>
<protein>
    <submittedName>
        <fullName evidence="6">Tetratricopeptide (TPR) repeat protein</fullName>
    </submittedName>
</protein>
<keyword evidence="3" id="KW-0677">Repeat</keyword>
<dbReference type="PANTHER" id="PTHR46630">
    <property type="entry name" value="TETRATRICOPEPTIDE REPEAT PROTEIN 29"/>
    <property type="match status" value="1"/>
</dbReference>
<comment type="caution">
    <text evidence="6">The sequence shown here is derived from an EMBL/GenBank/DDBJ whole genome shotgun (WGS) entry which is preliminary data.</text>
</comment>
<dbReference type="Gene3D" id="1.25.40.10">
    <property type="entry name" value="Tetratricopeptide repeat domain"/>
    <property type="match status" value="2"/>
</dbReference>
<name>A0A841GWQ0_9BACT</name>
<dbReference type="InterPro" id="IPR011990">
    <property type="entry name" value="TPR-like_helical_dom_sf"/>
</dbReference>
<dbReference type="EMBL" id="JACHIA010000003">
    <property type="protein sequence ID" value="MBB6069675.1"/>
    <property type="molecule type" value="Genomic_DNA"/>
</dbReference>
<dbReference type="Proteomes" id="UP000582837">
    <property type="component" value="Unassembled WGS sequence"/>
</dbReference>
<dbReference type="PANTHER" id="PTHR46630:SF1">
    <property type="entry name" value="TETRATRICOPEPTIDE REPEAT PROTEIN 29"/>
    <property type="match status" value="1"/>
</dbReference>